<evidence type="ECO:0000313" key="3">
    <source>
        <dbReference type="Proteomes" id="UP000294933"/>
    </source>
</evidence>
<keyword evidence="3" id="KW-1185">Reference proteome</keyword>
<name>A0A4Y7PSN2_9AGAM</name>
<dbReference type="EMBL" id="ML170211">
    <property type="protein sequence ID" value="TDL18185.1"/>
    <property type="molecule type" value="Genomic_DNA"/>
</dbReference>
<gene>
    <name evidence="2" type="ORF">BD410DRAFT_506544</name>
</gene>
<keyword evidence="1" id="KW-0472">Membrane</keyword>
<dbReference type="AlphaFoldDB" id="A0A4Y7PSN2"/>
<reference evidence="2 3" key="1">
    <citation type="submission" date="2018-06" db="EMBL/GenBank/DDBJ databases">
        <title>A transcriptomic atlas of mushroom development highlights an independent origin of complex multicellularity.</title>
        <authorList>
            <consortium name="DOE Joint Genome Institute"/>
            <person name="Krizsan K."/>
            <person name="Almasi E."/>
            <person name="Merenyi Z."/>
            <person name="Sahu N."/>
            <person name="Viragh M."/>
            <person name="Koszo T."/>
            <person name="Mondo S."/>
            <person name="Kiss B."/>
            <person name="Balint B."/>
            <person name="Kues U."/>
            <person name="Barry K."/>
            <person name="Hegedus J.C."/>
            <person name="Henrissat B."/>
            <person name="Johnson J."/>
            <person name="Lipzen A."/>
            <person name="Ohm R."/>
            <person name="Nagy I."/>
            <person name="Pangilinan J."/>
            <person name="Yan J."/>
            <person name="Xiong Y."/>
            <person name="Grigoriev I.V."/>
            <person name="Hibbett D.S."/>
            <person name="Nagy L.G."/>
        </authorList>
    </citation>
    <scope>NUCLEOTIDE SEQUENCE [LARGE SCALE GENOMIC DNA]</scope>
    <source>
        <strain evidence="2 3">SZMC22713</strain>
    </source>
</reference>
<protein>
    <submittedName>
        <fullName evidence="2">Uncharacterized protein</fullName>
    </submittedName>
</protein>
<evidence type="ECO:0000256" key="1">
    <source>
        <dbReference type="SAM" id="Phobius"/>
    </source>
</evidence>
<dbReference type="VEuPathDB" id="FungiDB:BD410DRAFT_506544"/>
<keyword evidence="1" id="KW-1133">Transmembrane helix</keyword>
<dbReference type="Proteomes" id="UP000294933">
    <property type="component" value="Unassembled WGS sequence"/>
</dbReference>
<organism evidence="2 3">
    <name type="scientific">Rickenella mellea</name>
    <dbReference type="NCBI Taxonomy" id="50990"/>
    <lineage>
        <taxon>Eukaryota</taxon>
        <taxon>Fungi</taxon>
        <taxon>Dikarya</taxon>
        <taxon>Basidiomycota</taxon>
        <taxon>Agaricomycotina</taxon>
        <taxon>Agaricomycetes</taxon>
        <taxon>Hymenochaetales</taxon>
        <taxon>Rickenellaceae</taxon>
        <taxon>Rickenella</taxon>
    </lineage>
</organism>
<keyword evidence="1" id="KW-0812">Transmembrane</keyword>
<proteinExistence type="predicted"/>
<accession>A0A4Y7PSN2</accession>
<sequence>MLIALIYCLRARSVTPDFREIPGNFRNSQDFQGALVTAVRLSQISRSISGYFQYFGGNPGTAWGCFWHFPLPGNARIISIFYIARKSEALGISGIRKSAERALSYLLPVIHGVSKKSTVEGIWRFSAFFCGWIVAVCAWLMLVIGLLGPVGRAISRRF</sequence>
<evidence type="ECO:0000313" key="2">
    <source>
        <dbReference type="EMBL" id="TDL18185.1"/>
    </source>
</evidence>
<feature type="transmembrane region" description="Helical" evidence="1">
    <location>
        <begin position="122"/>
        <end position="147"/>
    </location>
</feature>